<keyword evidence="4" id="KW-1185">Reference proteome</keyword>
<dbReference type="Gene3D" id="2.40.30.200">
    <property type="match status" value="1"/>
</dbReference>
<name>A0A1Q8QJL5_9FIRM</name>
<protein>
    <submittedName>
        <fullName evidence="3">Phage-related protein</fullName>
    </submittedName>
</protein>
<dbReference type="InterPro" id="IPR054738">
    <property type="entry name" value="Siphovirus-type_tail_C"/>
</dbReference>
<dbReference type="RefSeq" id="WP_075366840.1">
    <property type="nucleotide sequence ID" value="NZ_MLBF01000056.1"/>
</dbReference>
<dbReference type="Pfam" id="PF05709">
    <property type="entry name" value="Sipho_tail"/>
    <property type="match status" value="1"/>
</dbReference>
<dbReference type="OrthoDB" id="2734969at2"/>
<feature type="domain" description="Siphovirus-type tail component C-terminal" evidence="2">
    <location>
        <begin position="147"/>
        <end position="241"/>
    </location>
</feature>
<dbReference type="STRING" id="1888891.DSOL_4493"/>
<organism evidence="3 4">
    <name type="scientific">Desulfosporosinus metallidurans</name>
    <dbReference type="NCBI Taxonomy" id="1888891"/>
    <lineage>
        <taxon>Bacteria</taxon>
        <taxon>Bacillati</taxon>
        <taxon>Bacillota</taxon>
        <taxon>Clostridia</taxon>
        <taxon>Eubacteriales</taxon>
        <taxon>Desulfitobacteriaceae</taxon>
        <taxon>Desulfosporosinus</taxon>
    </lineage>
</organism>
<evidence type="ECO:0000259" key="2">
    <source>
        <dbReference type="Pfam" id="PF22768"/>
    </source>
</evidence>
<dbReference type="InterPro" id="IPR008841">
    <property type="entry name" value="Siphovirus-type_tail_N"/>
</dbReference>
<dbReference type="InterPro" id="IPR006520">
    <property type="entry name" value="Dit_BPSPP_N"/>
</dbReference>
<dbReference type="EMBL" id="MLBF01000056">
    <property type="protein sequence ID" value="OLN27521.1"/>
    <property type="molecule type" value="Genomic_DNA"/>
</dbReference>
<evidence type="ECO:0000313" key="4">
    <source>
        <dbReference type="Proteomes" id="UP000186102"/>
    </source>
</evidence>
<evidence type="ECO:0000313" key="3">
    <source>
        <dbReference type="EMBL" id="OLN27521.1"/>
    </source>
</evidence>
<sequence>MNGFVFNGSHCGTNNVIMLSVDRSILPASNNVYLQVPNRDGSYLFDRELSDRIIKVSCTVFGNSTIDLALIARQISGWIFTKQRVPLIFDDEPDKYYMAKYDGAIGLSQIATDGEFSLTFRCEPYAYSLVNKQQSFVNSAIEVANVGTAPMYPKITSTFIASASEYNLWFEGCNMRLVRSFVAGDVVVIDNAISKVTVNGVNAMLNLDLSSRFFGIGSGVHALNTTPVSVANTTIIWKERWL</sequence>
<reference evidence="3 4" key="1">
    <citation type="submission" date="2016-09" db="EMBL/GenBank/DDBJ databases">
        <title>Complete genome of Desulfosporosinus sp. OL.</title>
        <authorList>
            <person name="Mardanov A."/>
            <person name="Beletsky A."/>
            <person name="Panova A."/>
            <person name="Karnachuk O."/>
            <person name="Ravin N."/>
        </authorList>
    </citation>
    <scope>NUCLEOTIDE SEQUENCE [LARGE SCALE GENOMIC DNA]</scope>
    <source>
        <strain evidence="3 4">OL</strain>
    </source>
</reference>
<comment type="caution">
    <text evidence="3">The sequence shown here is derived from an EMBL/GenBank/DDBJ whole genome shotgun (WGS) entry which is preliminary data.</text>
</comment>
<feature type="domain" description="Siphovirus-type tail component RIFT-related" evidence="1">
    <location>
        <begin position="23"/>
        <end position="122"/>
    </location>
</feature>
<dbReference type="NCBIfam" id="TIGR01633">
    <property type="entry name" value="phi3626_gp14_N"/>
    <property type="match status" value="1"/>
</dbReference>
<evidence type="ECO:0000259" key="1">
    <source>
        <dbReference type="Pfam" id="PF05709"/>
    </source>
</evidence>
<accession>A0A1Q8QJL5</accession>
<dbReference type="Proteomes" id="UP000186102">
    <property type="component" value="Unassembled WGS sequence"/>
</dbReference>
<dbReference type="Gene3D" id="2.60.120.860">
    <property type="match status" value="1"/>
</dbReference>
<dbReference type="Pfam" id="PF22768">
    <property type="entry name" value="SPP1_Dit"/>
    <property type="match status" value="1"/>
</dbReference>
<gene>
    <name evidence="3" type="ORF">DSOL_4493</name>
</gene>
<proteinExistence type="predicted"/>
<dbReference type="AlphaFoldDB" id="A0A1Q8QJL5"/>